<gene>
    <name evidence="1" type="ORF">U27_03435</name>
</gene>
<dbReference type="AlphaFoldDB" id="A0A081BVW8"/>
<dbReference type="EMBL" id="DF820464">
    <property type="protein sequence ID" value="GAK56473.1"/>
    <property type="molecule type" value="Genomic_DNA"/>
</dbReference>
<evidence type="ECO:0000313" key="1">
    <source>
        <dbReference type="EMBL" id="GAK56473.1"/>
    </source>
</evidence>
<dbReference type="HOGENOM" id="CLU_2987321_0_0_0"/>
<name>A0A081BVW8_VECG1</name>
<organism evidence="1">
    <name type="scientific">Vecturithrix granuli</name>
    <dbReference type="NCBI Taxonomy" id="1499967"/>
    <lineage>
        <taxon>Bacteria</taxon>
        <taxon>Candidatus Moduliflexota</taxon>
        <taxon>Candidatus Vecturitrichia</taxon>
        <taxon>Candidatus Vecturitrichales</taxon>
        <taxon>Candidatus Vecturitrichaceae</taxon>
        <taxon>Candidatus Vecturithrix</taxon>
    </lineage>
</organism>
<dbReference type="Proteomes" id="UP000030661">
    <property type="component" value="Unassembled WGS sequence"/>
</dbReference>
<keyword evidence="2" id="KW-1185">Reference proteome</keyword>
<evidence type="ECO:0000313" key="2">
    <source>
        <dbReference type="Proteomes" id="UP000030661"/>
    </source>
</evidence>
<protein>
    <submittedName>
        <fullName evidence="1">Uncharacterized protein</fullName>
    </submittedName>
</protein>
<sequence>MPILKERDQKAVAKEFEKLKDHGIRFFGVPSGYEFSTLWLCSTQSNTKKIWTRIPFR</sequence>
<dbReference type="STRING" id="1499967.U27_03435"/>
<reference evidence="1" key="1">
    <citation type="journal article" date="2015" name="PeerJ">
        <title>First genomic representation of candidate bacterial phylum KSB3 points to enhanced environmental sensing as a trigger of wastewater bulking.</title>
        <authorList>
            <person name="Sekiguchi Y."/>
            <person name="Ohashi A."/>
            <person name="Parks D.H."/>
            <person name="Yamauchi T."/>
            <person name="Tyson G.W."/>
            <person name="Hugenholtz P."/>
        </authorList>
    </citation>
    <scope>NUCLEOTIDE SEQUENCE [LARGE SCALE GENOMIC DNA]</scope>
</reference>
<accession>A0A081BVW8</accession>
<dbReference type="Gene3D" id="3.40.30.10">
    <property type="entry name" value="Glutaredoxin"/>
    <property type="match status" value="1"/>
</dbReference>
<proteinExistence type="predicted"/>